<proteinExistence type="predicted"/>
<gene>
    <name evidence="1" type="ORF">CEJ42_20330</name>
</gene>
<evidence type="ECO:0000313" key="2">
    <source>
        <dbReference type="Proteomes" id="UP000197596"/>
    </source>
</evidence>
<organism evidence="1 2">
    <name type="scientific">Herbaspirillum robiniae</name>
    <dbReference type="NCBI Taxonomy" id="2014887"/>
    <lineage>
        <taxon>Bacteria</taxon>
        <taxon>Pseudomonadati</taxon>
        <taxon>Pseudomonadota</taxon>
        <taxon>Betaproteobacteria</taxon>
        <taxon>Burkholderiales</taxon>
        <taxon>Oxalobacteraceae</taxon>
        <taxon>Herbaspirillum</taxon>
    </lineage>
</organism>
<protein>
    <submittedName>
        <fullName evidence="1">Uncharacterized protein</fullName>
    </submittedName>
</protein>
<reference evidence="1 2" key="1">
    <citation type="submission" date="2017-06" db="EMBL/GenBank/DDBJ databases">
        <title>Herbaspirillum phytohormonus sp. nov., isolated from the root nodule of Robinia pseudoacacia in lead-zinc mine.</title>
        <authorList>
            <person name="Fan M."/>
            <person name="Lin Y."/>
        </authorList>
    </citation>
    <scope>NUCLEOTIDE SEQUENCE [LARGE SCALE GENOMIC DNA]</scope>
    <source>
        <strain evidence="1 2">HZ10</strain>
    </source>
</reference>
<name>A0A246WM30_9BURK</name>
<dbReference type="RefSeq" id="WP_088752324.1">
    <property type="nucleotide sequence ID" value="NZ_NJGU01000011.1"/>
</dbReference>
<dbReference type="Proteomes" id="UP000197596">
    <property type="component" value="Unassembled WGS sequence"/>
</dbReference>
<comment type="caution">
    <text evidence="1">The sequence shown here is derived from an EMBL/GenBank/DDBJ whole genome shotgun (WGS) entry which is preliminary data.</text>
</comment>
<accession>A0A246WM30</accession>
<evidence type="ECO:0000313" key="1">
    <source>
        <dbReference type="EMBL" id="OWY27395.1"/>
    </source>
</evidence>
<dbReference type="EMBL" id="NJGU01000011">
    <property type="protein sequence ID" value="OWY27395.1"/>
    <property type="molecule type" value="Genomic_DNA"/>
</dbReference>
<dbReference type="AlphaFoldDB" id="A0A246WM30"/>
<sequence length="118" mass="13529">MLTLTDAQYQTFLARDTQNFVAAVADQFLVKRPEMLADPGRTEIIARMQTAYDTAQQLGFTSTPHMVYMMYLEADGPGMFADEMIRHYLTRPGATPEQRLDDFDALLKEYARRLKGEK</sequence>